<dbReference type="AlphaFoldDB" id="A0A835T6P9"/>
<name>A0A835T6P9_CHLIN</name>
<evidence type="ECO:0000256" key="1">
    <source>
        <dbReference type="SAM" id="MobiDB-lite"/>
    </source>
</evidence>
<gene>
    <name evidence="2" type="ORF">HXX76_005871</name>
</gene>
<keyword evidence="3" id="KW-1185">Reference proteome</keyword>
<dbReference type="Proteomes" id="UP000650467">
    <property type="component" value="Unassembled WGS sequence"/>
</dbReference>
<accession>A0A835T6P9</accession>
<feature type="compositionally biased region" description="Low complexity" evidence="1">
    <location>
        <begin position="73"/>
        <end position="86"/>
    </location>
</feature>
<reference evidence="2" key="1">
    <citation type="journal article" date="2020" name="bioRxiv">
        <title>Comparative genomics of Chlamydomonas.</title>
        <authorList>
            <person name="Craig R.J."/>
            <person name="Hasan A.R."/>
            <person name="Ness R.W."/>
            <person name="Keightley P.D."/>
        </authorList>
    </citation>
    <scope>NUCLEOTIDE SEQUENCE</scope>
    <source>
        <strain evidence="2">SAG 7.73</strain>
    </source>
</reference>
<sequence length="96" mass="9306">MDPTEQDPAAEAASATRYAVALLAAAEVDGDVGYGMPEGGENADIIGGGAARALLLSSGSCRLLQALNPTAASAASSSASSAASSAVGYGCDGRHY</sequence>
<comment type="caution">
    <text evidence="2">The sequence shown here is derived from an EMBL/GenBank/DDBJ whole genome shotgun (WGS) entry which is preliminary data.</text>
</comment>
<feature type="region of interest" description="Disordered" evidence="1">
    <location>
        <begin position="73"/>
        <end position="96"/>
    </location>
</feature>
<proteinExistence type="predicted"/>
<evidence type="ECO:0000313" key="3">
    <source>
        <dbReference type="Proteomes" id="UP000650467"/>
    </source>
</evidence>
<dbReference type="EMBL" id="JAEHOC010000011">
    <property type="protein sequence ID" value="KAG2437208.1"/>
    <property type="molecule type" value="Genomic_DNA"/>
</dbReference>
<protein>
    <submittedName>
        <fullName evidence="2">Uncharacterized protein</fullName>
    </submittedName>
</protein>
<evidence type="ECO:0000313" key="2">
    <source>
        <dbReference type="EMBL" id="KAG2437208.1"/>
    </source>
</evidence>
<organism evidence="2 3">
    <name type="scientific">Chlamydomonas incerta</name>
    <dbReference type="NCBI Taxonomy" id="51695"/>
    <lineage>
        <taxon>Eukaryota</taxon>
        <taxon>Viridiplantae</taxon>
        <taxon>Chlorophyta</taxon>
        <taxon>core chlorophytes</taxon>
        <taxon>Chlorophyceae</taxon>
        <taxon>CS clade</taxon>
        <taxon>Chlamydomonadales</taxon>
        <taxon>Chlamydomonadaceae</taxon>
        <taxon>Chlamydomonas</taxon>
    </lineage>
</organism>